<dbReference type="Pfam" id="PF14223">
    <property type="entry name" value="Retrotran_gag_2"/>
    <property type="match status" value="1"/>
</dbReference>
<dbReference type="AlphaFoldDB" id="A0AA88U620"/>
<dbReference type="Pfam" id="PF13976">
    <property type="entry name" value="gag_pre-integrs"/>
    <property type="match status" value="1"/>
</dbReference>
<comment type="caution">
    <text evidence="2">The sequence shown here is derived from an EMBL/GenBank/DDBJ whole genome shotgun (WGS) entry which is preliminary data.</text>
</comment>
<feature type="domain" description="GAG-pre-integrase" evidence="1">
    <location>
        <begin position="231"/>
        <end position="289"/>
    </location>
</feature>
<organism evidence="2 3">
    <name type="scientific">Escallonia rubra</name>
    <dbReference type="NCBI Taxonomy" id="112253"/>
    <lineage>
        <taxon>Eukaryota</taxon>
        <taxon>Viridiplantae</taxon>
        <taxon>Streptophyta</taxon>
        <taxon>Embryophyta</taxon>
        <taxon>Tracheophyta</taxon>
        <taxon>Spermatophyta</taxon>
        <taxon>Magnoliopsida</taxon>
        <taxon>eudicotyledons</taxon>
        <taxon>Gunneridae</taxon>
        <taxon>Pentapetalae</taxon>
        <taxon>asterids</taxon>
        <taxon>campanulids</taxon>
        <taxon>Escalloniales</taxon>
        <taxon>Escalloniaceae</taxon>
        <taxon>Escallonia</taxon>
    </lineage>
</organism>
<gene>
    <name evidence="2" type="ORF">RJ640_005035</name>
</gene>
<dbReference type="PANTHER" id="PTHR47481">
    <property type="match status" value="1"/>
</dbReference>
<evidence type="ECO:0000259" key="1">
    <source>
        <dbReference type="Pfam" id="PF13976"/>
    </source>
</evidence>
<keyword evidence="3" id="KW-1185">Reference proteome</keyword>
<protein>
    <recommendedName>
        <fullName evidence="1">GAG-pre-integrase domain-containing protein</fullName>
    </recommendedName>
</protein>
<accession>A0AA88U620</accession>
<name>A0AA88U620_9ASTE</name>
<dbReference type="InterPro" id="IPR025724">
    <property type="entry name" value="GAG-pre-integrase_dom"/>
</dbReference>
<evidence type="ECO:0000313" key="3">
    <source>
        <dbReference type="Proteomes" id="UP001187471"/>
    </source>
</evidence>
<evidence type="ECO:0000313" key="2">
    <source>
        <dbReference type="EMBL" id="KAK2972015.1"/>
    </source>
</evidence>
<reference evidence="2" key="1">
    <citation type="submission" date="2022-12" db="EMBL/GenBank/DDBJ databases">
        <title>Draft genome assemblies for two species of Escallonia (Escalloniales).</title>
        <authorList>
            <person name="Chanderbali A."/>
            <person name="Dervinis C."/>
            <person name="Anghel I."/>
            <person name="Soltis D."/>
            <person name="Soltis P."/>
            <person name="Zapata F."/>
        </authorList>
    </citation>
    <scope>NUCLEOTIDE SEQUENCE</scope>
    <source>
        <strain evidence="2">UCBG92.1500</strain>
        <tissue evidence="2">Leaf</tissue>
    </source>
</reference>
<proteinExistence type="predicted"/>
<dbReference type="PANTHER" id="PTHR47481:SF43">
    <property type="entry name" value="RETROTRANSPOSON COPIA-LIKE N-TERMINAL DOMAIN-CONTAINING PROTEIN"/>
    <property type="match status" value="1"/>
</dbReference>
<dbReference type="Proteomes" id="UP001187471">
    <property type="component" value="Unassembled WGS sequence"/>
</dbReference>
<sequence length="335" mass="37089">MLLYSLSEEILPLVVGCDTSRDLWQVLEKSLNSPSNTRILGLHRNLNELDQKDESVSVYLQRAKTISDELFAAGRPISIEDFNVYVFRGLKPDFKDLVTTLSVRTEPISFSELHSLLLGHEPAAYHTSHSSDTFPEDFQWFPDTGATHHASPDLHSLTTAQPYECHDQLHVGDGKGLQISHIGKSLIHTSSCSPLYASCSPCSFSFQVTRATLLRGPSKNGLDCLNDVHPSSLSSSPTVLSAVHTTADGWHRRLGHPHARVLHQIIFENKLPCISSKLQTLCSLCQLGKASRSTLSVTHSRSSHFLDLIHSDVWGPALISSLNGFRYFVLFHAIS</sequence>
<dbReference type="EMBL" id="JAVXUO010002540">
    <property type="protein sequence ID" value="KAK2972015.1"/>
    <property type="molecule type" value="Genomic_DNA"/>
</dbReference>